<gene>
    <name evidence="2" type="ORF">A2803_04510</name>
</gene>
<protein>
    <submittedName>
        <fullName evidence="2">Uncharacterized protein</fullName>
    </submittedName>
</protein>
<dbReference type="AlphaFoldDB" id="A0A1F7YWF5"/>
<reference evidence="2 3" key="1">
    <citation type="journal article" date="2016" name="Nat. Commun.">
        <title>Thousands of microbial genomes shed light on interconnected biogeochemical processes in an aquifer system.</title>
        <authorList>
            <person name="Anantharaman K."/>
            <person name="Brown C.T."/>
            <person name="Hug L.A."/>
            <person name="Sharon I."/>
            <person name="Castelle C.J."/>
            <person name="Probst A.J."/>
            <person name="Thomas B.C."/>
            <person name="Singh A."/>
            <person name="Wilkins M.J."/>
            <person name="Karaoz U."/>
            <person name="Brodie E.L."/>
            <person name="Williams K.H."/>
            <person name="Hubbard S.S."/>
            <person name="Banfield J.F."/>
        </authorList>
    </citation>
    <scope>NUCLEOTIDE SEQUENCE [LARGE SCALE GENOMIC DNA]</scope>
</reference>
<accession>A0A1F7YWF5</accession>
<organism evidence="2 3">
    <name type="scientific">Candidatus Woesebacteria bacterium RIFCSPHIGHO2_01_FULL_44_21</name>
    <dbReference type="NCBI Taxonomy" id="1802503"/>
    <lineage>
        <taxon>Bacteria</taxon>
        <taxon>Candidatus Woeseibacteriota</taxon>
    </lineage>
</organism>
<evidence type="ECO:0000313" key="3">
    <source>
        <dbReference type="Proteomes" id="UP000178870"/>
    </source>
</evidence>
<name>A0A1F7YWF5_9BACT</name>
<dbReference type="Proteomes" id="UP000178870">
    <property type="component" value="Unassembled WGS sequence"/>
</dbReference>
<proteinExistence type="predicted"/>
<dbReference type="EMBL" id="MGGP01000022">
    <property type="protein sequence ID" value="OGM31663.1"/>
    <property type="molecule type" value="Genomic_DNA"/>
</dbReference>
<evidence type="ECO:0000256" key="1">
    <source>
        <dbReference type="SAM" id="MobiDB-lite"/>
    </source>
</evidence>
<evidence type="ECO:0000313" key="2">
    <source>
        <dbReference type="EMBL" id="OGM31663.1"/>
    </source>
</evidence>
<comment type="caution">
    <text evidence="2">The sequence shown here is derived from an EMBL/GenBank/DDBJ whole genome shotgun (WGS) entry which is preliminary data.</text>
</comment>
<feature type="region of interest" description="Disordered" evidence="1">
    <location>
        <begin position="26"/>
        <end position="45"/>
    </location>
</feature>
<sequence>MNIILAIVAAFIIAIGIFGVRRSNPPTSSSIPAPTSSPAPAKSVSSNYSDWTYPNSSVVSSGQELVLNSSDSPDAVTGWYRGKINSSGYNIRNSVKTSANDVVKNVFSAVGNGIKVSVEITRNPGDSATKIEVELSSL</sequence>